<gene>
    <name evidence="2" type="ORF">LOTGIDRAFT_160494</name>
</gene>
<dbReference type="HOGENOM" id="CLU_960710_0_0_1"/>
<dbReference type="AlphaFoldDB" id="V4AET4"/>
<dbReference type="RefSeq" id="XP_009053872.1">
    <property type="nucleotide sequence ID" value="XM_009055624.1"/>
</dbReference>
<feature type="compositionally biased region" description="Low complexity" evidence="1">
    <location>
        <begin position="114"/>
        <end position="141"/>
    </location>
</feature>
<accession>V4AET4</accession>
<feature type="compositionally biased region" description="Polar residues" evidence="1">
    <location>
        <begin position="69"/>
        <end position="113"/>
    </location>
</feature>
<dbReference type="PANTHER" id="PTHR36474:SF1">
    <property type="entry name" value="PROTEIN LIAT1"/>
    <property type="match status" value="1"/>
</dbReference>
<dbReference type="KEGG" id="lgi:LOTGIDRAFT_160494"/>
<evidence type="ECO:0000313" key="2">
    <source>
        <dbReference type="EMBL" id="ESO95362.1"/>
    </source>
</evidence>
<evidence type="ECO:0000313" key="3">
    <source>
        <dbReference type="Proteomes" id="UP000030746"/>
    </source>
</evidence>
<organism evidence="2 3">
    <name type="scientific">Lottia gigantea</name>
    <name type="common">Giant owl limpet</name>
    <dbReference type="NCBI Taxonomy" id="225164"/>
    <lineage>
        <taxon>Eukaryota</taxon>
        <taxon>Metazoa</taxon>
        <taxon>Spiralia</taxon>
        <taxon>Lophotrochozoa</taxon>
        <taxon>Mollusca</taxon>
        <taxon>Gastropoda</taxon>
        <taxon>Patellogastropoda</taxon>
        <taxon>Lottioidea</taxon>
        <taxon>Lottiidae</taxon>
        <taxon>Lottia</taxon>
    </lineage>
</organism>
<dbReference type="InterPro" id="IPR038794">
    <property type="entry name" value="LIAT1"/>
</dbReference>
<protein>
    <submittedName>
        <fullName evidence="2">Uncharacterized protein</fullName>
    </submittedName>
</protein>
<evidence type="ECO:0000256" key="1">
    <source>
        <dbReference type="SAM" id="MobiDB-lite"/>
    </source>
</evidence>
<dbReference type="PANTHER" id="PTHR36474">
    <property type="entry name" value="PROTEIN LIAT1"/>
    <property type="match status" value="1"/>
</dbReference>
<feature type="region of interest" description="Disordered" evidence="1">
    <location>
        <begin position="1"/>
        <end position="174"/>
    </location>
</feature>
<keyword evidence="3" id="KW-1185">Reference proteome</keyword>
<dbReference type="EMBL" id="KB201656">
    <property type="protein sequence ID" value="ESO95362.1"/>
    <property type="molecule type" value="Genomic_DNA"/>
</dbReference>
<feature type="compositionally biased region" description="Basic residues" evidence="1">
    <location>
        <begin position="26"/>
        <end position="40"/>
    </location>
</feature>
<dbReference type="CTD" id="20238409"/>
<reference evidence="2 3" key="1">
    <citation type="journal article" date="2013" name="Nature">
        <title>Insights into bilaterian evolution from three spiralian genomes.</title>
        <authorList>
            <person name="Simakov O."/>
            <person name="Marletaz F."/>
            <person name="Cho S.J."/>
            <person name="Edsinger-Gonzales E."/>
            <person name="Havlak P."/>
            <person name="Hellsten U."/>
            <person name="Kuo D.H."/>
            <person name="Larsson T."/>
            <person name="Lv J."/>
            <person name="Arendt D."/>
            <person name="Savage R."/>
            <person name="Osoegawa K."/>
            <person name="de Jong P."/>
            <person name="Grimwood J."/>
            <person name="Chapman J.A."/>
            <person name="Shapiro H."/>
            <person name="Aerts A."/>
            <person name="Otillar R.P."/>
            <person name="Terry A.Y."/>
            <person name="Boore J.L."/>
            <person name="Grigoriev I.V."/>
            <person name="Lindberg D.R."/>
            <person name="Seaver E.C."/>
            <person name="Weisblat D.A."/>
            <person name="Putnam N.H."/>
            <person name="Rokhsar D.S."/>
        </authorList>
    </citation>
    <scope>NUCLEOTIDE SEQUENCE [LARGE SCALE GENOMIC DNA]</scope>
</reference>
<sequence length="290" mass="31469">MPSADHKSSKTSNGKRGSLTGEKSRKTSPKKKRKSSKKSTSKSESCQNKEDILEVEGLSFPKEGDDSDSSTNKTPLLPKLSSSDVTVNSESTGRVISSNSIGTNSPGTRQIDPSQSQTKSDSSSTTLENLSSKLSNISLKSKSSKSKTKSGSSKKENSAKNPNRKTSDVNSSKSIVMPNIVETPSHPAPVINESIRWENELDTLDSERERIHIYKINRRKRYLAAAQDKGLGWVKQYGVNGFPINDECGLLDSSRRELAVIPDYTSAQVVRNSQSHGIVNGEGKAVSCGY</sequence>
<dbReference type="GeneID" id="20238409"/>
<name>V4AET4_LOTGI</name>
<dbReference type="STRING" id="225164.V4AET4"/>
<dbReference type="OMA" id="GWAANYK"/>
<dbReference type="Proteomes" id="UP000030746">
    <property type="component" value="Unassembled WGS sequence"/>
</dbReference>
<dbReference type="OrthoDB" id="10017439at2759"/>
<proteinExistence type="predicted"/>